<evidence type="ECO:0000256" key="7">
    <source>
        <dbReference type="ARBA" id="ARBA00022989"/>
    </source>
</evidence>
<organism evidence="11 12">
    <name type="scientific">Emiliania huxleyi (strain CCMP1516)</name>
    <dbReference type="NCBI Taxonomy" id="280463"/>
    <lineage>
        <taxon>Eukaryota</taxon>
        <taxon>Haptista</taxon>
        <taxon>Haptophyta</taxon>
        <taxon>Prymnesiophyceae</taxon>
        <taxon>Isochrysidales</taxon>
        <taxon>Noelaerhabdaceae</taxon>
        <taxon>Emiliania</taxon>
    </lineage>
</organism>
<evidence type="ECO:0000256" key="5">
    <source>
        <dbReference type="ARBA" id="ARBA00022692"/>
    </source>
</evidence>
<dbReference type="Proteomes" id="UP000013827">
    <property type="component" value="Unassembled WGS sequence"/>
</dbReference>
<keyword evidence="12" id="KW-1185">Reference proteome</keyword>
<evidence type="ECO:0000313" key="11">
    <source>
        <dbReference type="EnsemblProtists" id="EOD06321"/>
    </source>
</evidence>
<keyword evidence="8 10" id="KW-0333">Golgi apparatus</keyword>
<dbReference type="GO" id="GO:0000139">
    <property type="term" value="C:Golgi membrane"/>
    <property type="evidence" value="ECO:0007669"/>
    <property type="project" value="UniProtKB-SubCell"/>
</dbReference>
<name>A0A0D3I4Y6_EMIH1</name>
<proteinExistence type="inferred from homology"/>
<accession>A0A0D3I4Y6</accession>
<evidence type="ECO:0000256" key="3">
    <source>
        <dbReference type="ARBA" id="ARBA00022676"/>
    </source>
</evidence>
<dbReference type="HOGENOM" id="CLU_867223_0_0_1"/>
<protein>
    <recommendedName>
        <fullName evidence="10">Hexosyltransferase</fullName>
        <ecNumber evidence="10">2.4.1.-</ecNumber>
    </recommendedName>
</protein>
<sequence length="321" mass="34047">MSAPAAAHGRASGKPVLLGIFVTAAMTKRRALIRRTIFRSFDSLPPGAVDARFVVGAGAGVTVLAEQAAHGDLLLLNGTRENKESGKNLDYFLLVAERMPRRYSWVVKADADSYVVVANLWRELSLLEPADGYFGAHWPWPTLRRRVAPLLPNGTTRGTKAVVSPAALLAARAALAAFSGFVDDGGAAAPEWAFCGPLYALSGDVVRWLGGALGRGASSAADNAYACGSRCSPCRWTLGRYTTHARCADGSLLVEPFRAAGCPHSAPPWDRQTIYVHSLKGDEQFLAAHAYFAASAASIAAAAARDVRAGTGRFGYWVIDS</sequence>
<dbReference type="PaxDb" id="2903-EOD06321"/>
<dbReference type="EC" id="2.4.1.-" evidence="10"/>
<keyword evidence="5" id="KW-0812">Transmembrane</keyword>
<keyword evidence="4" id="KW-0808">Transferase</keyword>
<dbReference type="RefSeq" id="XP_005758750.1">
    <property type="nucleotide sequence ID" value="XM_005758693.1"/>
</dbReference>
<evidence type="ECO:0000256" key="9">
    <source>
        <dbReference type="ARBA" id="ARBA00023136"/>
    </source>
</evidence>
<dbReference type="GeneID" id="17252499"/>
<comment type="subcellular location">
    <subcellularLocation>
        <location evidence="1 10">Golgi apparatus membrane</location>
        <topology evidence="1 10">Single-pass type II membrane protein</topology>
    </subcellularLocation>
</comment>
<evidence type="ECO:0000256" key="10">
    <source>
        <dbReference type="RuleBase" id="RU363063"/>
    </source>
</evidence>
<dbReference type="KEGG" id="ehx:EMIHUDRAFT_219155"/>
<comment type="similarity">
    <text evidence="2 10">Belongs to the glycosyltransferase 31 family.</text>
</comment>
<evidence type="ECO:0000256" key="4">
    <source>
        <dbReference type="ARBA" id="ARBA00022679"/>
    </source>
</evidence>
<dbReference type="AlphaFoldDB" id="A0A0D3I4Y6"/>
<evidence type="ECO:0000313" key="12">
    <source>
        <dbReference type="Proteomes" id="UP000013827"/>
    </source>
</evidence>
<dbReference type="InterPro" id="IPR002659">
    <property type="entry name" value="Glyco_trans_31"/>
</dbReference>
<dbReference type="GO" id="GO:0016758">
    <property type="term" value="F:hexosyltransferase activity"/>
    <property type="evidence" value="ECO:0007669"/>
    <property type="project" value="InterPro"/>
</dbReference>
<evidence type="ECO:0000256" key="8">
    <source>
        <dbReference type="ARBA" id="ARBA00023034"/>
    </source>
</evidence>
<evidence type="ECO:0000256" key="1">
    <source>
        <dbReference type="ARBA" id="ARBA00004323"/>
    </source>
</evidence>
<dbReference type="EnsemblProtists" id="EOD06321">
    <property type="protein sequence ID" value="EOD06321"/>
    <property type="gene ID" value="EMIHUDRAFT_219155"/>
</dbReference>
<dbReference type="PANTHER" id="PTHR11214:SF351">
    <property type="entry name" value="BETA-1,3-GALACTOSYLTRANSFERASE PVG3"/>
    <property type="match status" value="1"/>
</dbReference>
<keyword evidence="3 10" id="KW-0328">Glycosyltransferase</keyword>
<evidence type="ECO:0000256" key="2">
    <source>
        <dbReference type="ARBA" id="ARBA00008661"/>
    </source>
</evidence>
<keyword evidence="7" id="KW-1133">Transmembrane helix</keyword>
<reference evidence="12" key="1">
    <citation type="journal article" date="2013" name="Nature">
        <title>Pan genome of the phytoplankton Emiliania underpins its global distribution.</title>
        <authorList>
            <person name="Read B.A."/>
            <person name="Kegel J."/>
            <person name="Klute M.J."/>
            <person name="Kuo A."/>
            <person name="Lefebvre S.C."/>
            <person name="Maumus F."/>
            <person name="Mayer C."/>
            <person name="Miller J."/>
            <person name="Monier A."/>
            <person name="Salamov A."/>
            <person name="Young J."/>
            <person name="Aguilar M."/>
            <person name="Claverie J.M."/>
            <person name="Frickenhaus S."/>
            <person name="Gonzalez K."/>
            <person name="Herman E.K."/>
            <person name="Lin Y.C."/>
            <person name="Napier J."/>
            <person name="Ogata H."/>
            <person name="Sarno A.F."/>
            <person name="Shmutz J."/>
            <person name="Schroeder D."/>
            <person name="de Vargas C."/>
            <person name="Verret F."/>
            <person name="von Dassow P."/>
            <person name="Valentin K."/>
            <person name="Van de Peer Y."/>
            <person name="Wheeler G."/>
            <person name="Dacks J.B."/>
            <person name="Delwiche C.F."/>
            <person name="Dyhrman S.T."/>
            <person name="Glockner G."/>
            <person name="John U."/>
            <person name="Richards T."/>
            <person name="Worden A.Z."/>
            <person name="Zhang X."/>
            <person name="Grigoriev I.V."/>
            <person name="Allen A.E."/>
            <person name="Bidle K."/>
            <person name="Borodovsky M."/>
            <person name="Bowler C."/>
            <person name="Brownlee C."/>
            <person name="Cock J.M."/>
            <person name="Elias M."/>
            <person name="Gladyshev V.N."/>
            <person name="Groth M."/>
            <person name="Guda C."/>
            <person name="Hadaegh A."/>
            <person name="Iglesias-Rodriguez M.D."/>
            <person name="Jenkins J."/>
            <person name="Jones B.M."/>
            <person name="Lawson T."/>
            <person name="Leese F."/>
            <person name="Lindquist E."/>
            <person name="Lobanov A."/>
            <person name="Lomsadze A."/>
            <person name="Malik S.B."/>
            <person name="Marsh M.E."/>
            <person name="Mackinder L."/>
            <person name="Mock T."/>
            <person name="Mueller-Roeber B."/>
            <person name="Pagarete A."/>
            <person name="Parker M."/>
            <person name="Probert I."/>
            <person name="Quesneville H."/>
            <person name="Raines C."/>
            <person name="Rensing S.A."/>
            <person name="Riano-Pachon D.M."/>
            <person name="Richier S."/>
            <person name="Rokitta S."/>
            <person name="Shiraiwa Y."/>
            <person name="Soanes D.M."/>
            <person name="van der Giezen M."/>
            <person name="Wahlund T.M."/>
            <person name="Williams B."/>
            <person name="Wilson W."/>
            <person name="Wolfe G."/>
            <person name="Wurch L.L."/>
        </authorList>
    </citation>
    <scope>NUCLEOTIDE SEQUENCE</scope>
</reference>
<keyword evidence="6" id="KW-0735">Signal-anchor</keyword>
<dbReference type="PANTHER" id="PTHR11214">
    <property type="entry name" value="BETA-1,3-N-ACETYLGLUCOSAMINYLTRANSFERASE"/>
    <property type="match status" value="1"/>
</dbReference>
<reference evidence="11" key="2">
    <citation type="submission" date="2024-10" db="UniProtKB">
        <authorList>
            <consortium name="EnsemblProtists"/>
        </authorList>
    </citation>
    <scope>IDENTIFICATION</scope>
</reference>
<evidence type="ECO:0000256" key="6">
    <source>
        <dbReference type="ARBA" id="ARBA00022968"/>
    </source>
</evidence>
<keyword evidence="9" id="KW-0472">Membrane</keyword>